<evidence type="ECO:0000256" key="3">
    <source>
        <dbReference type="ARBA" id="ARBA00022801"/>
    </source>
</evidence>
<keyword evidence="3" id="KW-0378">Hydrolase</keyword>
<evidence type="ECO:0000256" key="2">
    <source>
        <dbReference type="ARBA" id="ARBA00022741"/>
    </source>
</evidence>
<feature type="compositionally biased region" description="Basic and acidic residues" evidence="7">
    <location>
        <begin position="2530"/>
        <end position="2544"/>
    </location>
</feature>
<evidence type="ECO:0000256" key="7">
    <source>
        <dbReference type="SAM" id="MobiDB-lite"/>
    </source>
</evidence>
<dbReference type="FunFam" id="3.40.50.300:FF:000326">
    <property type="entry name" value="P-loop containing nucleoside triphosphate hydrolase"/>
    <property type="match status" value="1"/>
</dbReference>
<dbReference type="GO" id="GO:0006369">
    <property type="term" value="P:termination of RNA polymerase II transcription"/>
    <property type="evidence" value="ECO:0007669"/>
    <property type="project" value="TreeGrafter"/>
</dbReference>
<dbReference type="OrthoDB" id="6513042at2759"/>
<evidence type="ECO:0000256" key="5">
    <source>
        <dbReference type="ARBA" id="ARBA00022840"/>
    </source>
</evidence>
<dbReference type="GO" id="GO:0005524">
    <property type="term" value="F:ATP binding"/>
    <property type="evidence" value="ECO:0007669"/>
    <property type="project" value="UniProtKB-KW"/>
</dbReference>
<keyword evidence="5" id="KW-0067">ATP-binding</keyword>
<protein>
    <submittedName>
        <fullName evidence="11">DEAD-box type RNA helicase</fullName>
    </submittedName>
</protein>
<dbReference type="InterPro" id="IPR047187">
    <property type="entry name" value="SF1_C_Upf1"/>
</dbReference>
<feature type="compositionally biased region" description="Polar residues" evidence="7">
    <location>
        <begin position="2548"/>
        <end position="2568"/>
    </location>
</feature>
<reference evidence="11" key="1">
    <citation type="submission" date="2022-07" db="EMBL/GenBank/DDBJ databases">
        <title>Phylogenomic reconstructions and comparative analyses of Kickxellomycotina fungi.</title>
        <authorList>
            <person name="Reynolds N.K."/>
            <person name="Stajich J.E."/>
            <person name="Barry K."/>
            <person name="Grigoriev I.V."/>
            <person name="Crous P."/>
            <person name="Smith M.E."/>
        </authorList>
    </citation>
    <scope>NUCLEOTIDE SEQUENCE</scope>
    <source>
        <strain evidence="11">RSA 1196</strain>
    </source>
</reference>
<evidence type="ECO:0000259" key="9">
    <source>
        <dbReference type="Pfam" id="PF13086"/>
    </source>
</evidence>
<dbReference type="InterPro" id="IPR045055">
    <property type="entry name" value="DNA2/NAM7-like"/>
</dbReference>
<evidence type="ECO:0000259" key="8">
    <source>
        <dbReference type="Pfam" id="PF12726"/>
    </source>
</evidence>
<dbReference type="SUPFAM" id="SSF48371">
    <property type="entry name" value="ARM repeat"/>
    <property type="match status" value="1"/>
</dbReference>
<feature type="compositionally biased region" description="Low complexity" evidence="7">
    <location>
        <begin position="2514"/>
        <end position="2526"/>
    </location>
</feature>
<feature type="compositionally biased region" description="Basic and acidic residues" evidence="7">
    <location>
        <begin position="1516"/>
        <end position="1528"/>
    </location>
</feature>
<dbReference type="Pfam" id="PF13086">
    <property type="entry name" value="AAA_11"/>
    <property type="match status" value="1"/>
</dbReference>
<keyword evidence="4 11" id="KW-0347">Helicase</keyword>
<comment type="caution">
    <text evidence="11">The sequence shown here is derived from an EMBL/GenBank/DDBJ whole genome shotgun (WGS) entry which is preliminary data.</text>
</comment>
<feature type="region of interest" description="Disordered" evidence="7">
    <location>
        <begin position="1206"/>
        <end position="1305"/>
    </location>
</feature>
<dbReference type="SUPFAM" id="SSF52540">
    <property type="entry name" value="P-loop containing nucleoside triphosphate hydrolases"/>
    <property type="match status" value="1"/>
</dbReference>
<dbReference type="GO" id="GO:0001147">
    <property type="term" value="F:transcription termination site sequence-specific DNA binding"/>
    <property type="evidence" value="ECO:0007669"/>
    <property type="project" value="TreeGrafter"/>
</dbReference>
<dbReference type="Pfam" id="PF13087">
    <property type="entry name" value="AAA_12"/>
    <property type="match status" value="1"/>
</dbReference>
<dbReference type="Proteomes" id="UP001150925">
    <property type="component" value="Unassembled WGS sequence"/>
</dbReference>
<dbReference type="Gene3D" id="3.40.50.300">
    <property type="entry name" value="P-loop containing nucleotide triphosphate hydrolases"/>
    <property type="match status" value="2"/>
</dbReference>
<feature type="region of interest" description="Disordered" evidence="7">
    <location>
        <begin position="1456"/>
        <end position="1479"/>
    </location>
</feature>
<dbReference type="PANTHER" id="PTHR10887:SF495">
    <property type="entry name" value="HELICASE SENATAXIN ISOFORM X1-RELATED"/>
    <property type="match status" value="1"/>
</dbReference>
<dbReference type="GO" id="GO:0005694">
    <property type="term" value="C:chromosome"/>
    <property type="evidence" value="ECO:0007669"/>
    <property type="project" value="UniProtKB-ARBA"/>
</dbReference>
<feature type="compositionally biased region" description="Polar residues" evidence="7">
    <location>
        <begin position="2680"/>
        <end position="2689"/>
    </location>
</feature>
<feature type="region of interest" description="Disordered" evidence="7">
    <location>
        <begin position="2481"/>
        <end position="2696"/>
    </location>
</feature>
<feature type="coiled-coil region" evidence="6">
    <location>
        <begin position="1989"/>
        <end position="2026"/>
    </location>
</feature>
<evidence type="ECO:0000313" key="12">
    <source>
        <dbReference type="Proteomes" id="UP001150925"/>
    </source>
</evidence>
<dbReference type="InterPro" id="IPR016024">
    <property type="entry name" value="ARM-type_fold"/>
</dbReference>
<dbReference type="Pfam" id="PF12726">
    <property type="entry name" value="SEN1_N"/>
    <property type="match status" value="1"/>
</dbReference>
<dbReference type="EMBL" id="JANBPY010000031">
    <property type="protein sequence ID" value="KAJ1969700.1"/>
    <property type="molecule type" value="Genomic_DNA"/>
</dbReference>
<feature type="domain" description="DNA2/NAM7 helicase helicase" evidence="9">
    <location>
        <begin position="1824"/>
        <end position="2145"/>
    </location>
</feature>
<dbReference type="InterPro" id="IPR024481">
    <property type="entry name" value="Helicase_Sen1_N"/>
</dbReference>
<evidence type="ECO:0000256" key="6">
    <source>
        <dbReference type="SAM" id="Coils"/>
    </source>
</evidence>
<feature type="region of interest" description="Disordered" evidence="7">
    <location>
        <begin position="2413"/>
        <end position="2433"/>
    </location>
</feature>
<feature type="domain" description="Helicase Sen1 N-terminal" evidence="8">
    <location>
        <begin position="90"/>
        <end position="531"/>
    </location>
</feature>
<comment type="similarity">
    <text evidence="1">Belongs to the DNA2/NAM7 helicase family.</text>
</comment>
<dbReference type="PANTHER" id="PTHR10887">
    <property type="entry name" value="DNA2/NAM7 HELICASE FAMILY"/>
    <property type="match status" value="1"/>
</dbReference>
<evidence type="ECO:0000256" key="4">
    <source>
        <dbReference type="ARBA" id="ARBA00022806"/>
    </source>
</evidence>
<dbReference type="CDD" id="cd18808">
    <property type="entry name" value="SF1_C_Upf1"/>
    <property type="match status" value="1"/>
</dbReference>
<dbReference type="GO" id="GO:0016787">
    <property type="term" value="F:hydrolase activity"/>
    <property type="evidence" value="ECO:0007669"/>
    <property type="project" value="UniProtKB-KW"/>
</dbReference>
<organism evidence="11 12">
    <name type="scientific">Dispira parvispora</name>
    <dbReference type="NCBI Taxonomy" id="1520584"/>
    <lineage>
        <taxon>Eukaryota</taxon>
        <taxon>Fungi</taxon>
        <taxon>Fungi incertae sedis</taxon>
        <taxon>Zoopagomycota</taxon>
        <taxon>Kickxellomycotina</taxon>
        <taxon>Dimargaritomycetes</taxon>
        <taxon>Dimargaritales</taxon>
        <taxon>Dimargaritaceae</taxon>
        <taxon>Dispira</taxon>
    </lineage>
</organism>
<dbReference type="InterPro" id="IPR027417">
    <property type="entry name" value="P-loop_NTPase"/>
</dbReference>
<keyword evidence="12" id="KW-1185">Reference proteome</keyword>
<feature type="region of interest" description="Disordered" evidence="7">
    <location>
        <begin position="1317"/>
        <end position="1348"/>
    </location>
</feature>
<dbReference type="InterPro" id="IPR041677">
    <property type="entry name" value="DNA2/NAM7_AAA_11"/>
</dbReference>
<dbReference type="GO" id="GO:0016604">
    <property type="term" value="C:nuclear body"/>
    <property type="evidence" value="ECO:0007669"/>
    <property type="project" value="TreeGrafter"/>
</dbReference>
<gene>
    <name evidence="11" type="primary">SEN1</name>
    <name evidence="11" type="ORF">IWQ62_000456</name>
</gene>
<sequence>MGTTSQDVAYNRLVTLLPVLLPATKSPVTTEKRLETLHEFLKEGLRYFLSGQASQETCWWCNPKLYPLVTQLLHLFSLPGDSLPSITLFTRRLSAQLQKCTSCIDAYTRGKLEYRQQCLHFYDPIAVDLFFKTMLHWDLSRLWRTGLDQCLRMELFTKEDMVSALQFPIEQAIKEGVPFKDVATDVITFPMPLCMKEADVKNTLSPMVAVCSNEVLIFIYEVLQNPLYLNHSVVATLFSLLFSTILTHHTVEAGDQLKPTLFILLDHPWDGIRSWAHRAIERVPATVDTKAWSIYSTAIMSLIHHAVESYEKETSTEIVENADRPVNSRLSLKGSHQLRLVTAVLQRLSPVIISEHVMPAVPRMYPVILSALASDSAFVFVEGLELFATLLEARGAQFWESLPQTLPEDLATYARLSKRLRRPNQPHQVVQLITHQLVTMTLLKKPSLVDQPPVGGLDKPQAKSKRLLQWVYPFIKSISAPSQGNTQTLDLLTGRLNDWCQPTSRYSEEIRTFCAQVLINTMVQYYLQYSNLPSGPEAAVGKDGSKSTEKPLEPVHLSWVLAQGSQLVDTAERLSQEPTTLALALQMLEVVLQHDRTMVHGFTNAALQALVKAGIPMDGRAPDSNASTSLTQELAQNYYLFFNPQHCMAGDVWMASLNQPLPHPLLLRVFYAVADVVWRDYPALLDTLQSALTIAKTSDPNWEQALDHCLRLQSILVNLPHTAAEFLKRMAEPLPKVKQENGDESSISYSEETKEEALFTDLFSVPGILALLRLFLSASTPLRLSLLEWLPAFLPKRPHPLPEEISRLPLFNEEMSPLSLLVAHSPEDSLYCLGVLMSDYELDASKGWYQVVLAPRLLRVVTMGTLVIASVVKQRIQLGSEADSIPWNLTTVIEGLPQTWLRVLHLANFMINQGFAWAEGRDLDRVVRTMTTVFDLTQGFLGPFLEFLSTQSSHFRQLDFHRQLSSLLERCLQSSITWIFVTDEKLRQAVFATLGEILLFPVGLVHKGQSLQSYSPTTELDEGTMSYTTVGVATVYQWNHDLLGTLIKIAKSDPDHQNYLTPNQRQTMQQWLAQLLDTLQYPVTEGLQLPMRGKLSTTATENIPTRIDLADDGDESPEVIILSSSPSEPSLDTPEVGVGEALADPVQIEIDQDGPITTDASTFLKAFDSITFDDGGIEDHLLASMWDTLDPTTSQPIPQPAITADKTAALPVTTPPTTEQAQSGTTVIAKVEGPEARASSTDRPSPKELPLPQTNVDVSAERRASGGSSAQPARVQPPQPSSFVPNTLVQDKPSTGKPPSPVKLPFQKRTISLSTPLVSSTSTSSYPYSRAVHRTSTTRGQTTIGTPRSTRRTFTTTFFGQALQKRDRSWKYIPPKPTVAFKTQKAPPPSATFSPPSFPNAVHVTMSTTTFKPRTLGGIGRSDVNKVNKRPQSLLDKLRRDFVTEKKLMSIKWKPSPMQKLTRPPTSAKPMTVPPRVSSTKRVVTIINEPSSESDYDTSASEKESHGFFELAQGVSKEKTNDQLDRSKQSGPQTMAKRPIKKEPEVRRRIKLIDLPLTNQVKPESSKTAPTKDLDQKKRAVDKHVFKLDVTRLHRVILNWSYNDTEPFPKFPPDMGIPTSCQTVQDSFSSPAEYARVFEPLLLMECWQGLQRAKEEVADAIGAVGKLRRVEHNGGQRRITLETKHADSKDWMELDLLVMSNCRGPEDPVSRKSTVNTIRLAQIRPEYDTMFVKVHSVVHQKDSAEVTVAAWSNDHTGPIFNRIFLGSQWCLWRLTSLTTVQREYLGLYNIGNYHLTEDILKAQVAPLPKISSGQIKSYIKTYGVNPPQAEAILAATRRTRGFSLIQGPPGTGKTRTILGLVGAFLSSQDEFQPFANAHTGTSGQVLDHKIKKSGGSGDGSKKLMLCGPSNAAVDELVHRLMEGVMNAQGALIYPRVVRVGVSDSISAATKRVSLDYLVDSEVDRLGNSAIMDAEDFYRSKGPASTNTLLEHSMKQLKGNQAKLRKLAEERESLQRALREIHQQDQVDISQLDRLEVELGTVKKRQWTVTQECEKEQERQGLLKRGIESDRRRIRDNILKRADILCCTLSGSGHELLNGIGCQFDTVVIDEAAQAVELSCLIPLRYQCRRCILVGDPNQLPPTVLSVEAAKYGYDQSLFVRLQKANPEAVNLLSIQYRMHPEISVFPSRLFYDGQLQDGPNMAEKQRAPWHDISDSFPPFLFLDVYQGRERLGRSKSVYNMVEVDLIIQFVQKLCNSCEDINFYQRIGIITPYRQQLFVLKQEFRKAFGPTIRETIQFNTVDGFQGQEKDIIIFSCVRASDRGSNIGFLSDMRRMNVALTRARKSLFVFGNANFLERHPMWRLLIRDSKRRKTLIRCKTPFWDTPGRRNVEPPDNLLTKETGEQLSALTQYRASLSTKPNNPPKDQKSVESKTLAEETCPQLNYPSIDIVTEKLHGVKIDQMMQGLKDNISTYVGNLKKEAKPVEVVHSPPTPVSPNDRGKANTNGLGTSRPRAQSQGSSNTSLTSKSSKRPADALQKMEGEPAKKQSRVSTSNTNGNGQRRPSVSRNTIDPGRNKPRQPSVPTRSVSADRCPTVSSAKSSGGPPPQRTHRHSASSSTHSTGQSVTRTDLPADPRLTPIPVRRGPSLPPSGSGGINNPLNKVPATEQVRKRPNLFIPSRRPQLNSFNKPNQAPGHPR</sequence>
<proteinExistence type="inferred from homology"/>
<dbReference type="InterPro" id="IPR041679">
    <property type="entry name" value="DNA2/NAM7-like_C"/>
</dbReference>
<keyword evidence="6" id="KW-0175">Coiled coil</keyword>
<feature type="region of interest" description="Disordered" evidence="7">
    <location>
        <begin position="1512"/>
        <end position="1549"/>
    </location>
</feature>
<dbReference type="GO" id="GO:0004386">
    <property type="term" value="F:helicase activity"/>
    <property type="evidence" value="ECO:0007669"/>
    <property type="project" value="UniProtKB-KW"/>
</dbReference>
<keyword evidence="2" id="KW-0547">Nucleotide-binding</keyword>
<feature type="domain" description="DNA2/NAM7 helicase-like C-terminal" evidence="10">
    <location>
        <begin position="2153"/>
        <end position="2351"/>
    </location>
</feature>
<evidence type="ECO:0000313" key="11">
    <source>
        <dbReference type="EMBL" id="KAJ1969700.1"/>
    </source>
</evidence>
<evidence type="ECO:0000256" key="1">
    <source>
        <dbReference type="ARBA" id="ARBA00007913"/>
    </source>
</evidence>
<evidence type="ECO:0000259" key="10">
    <source>
        <dbReference type="Pfam" id="PF13087"/>
    </source>
</evidence>
<dbReference type="CDD" id="cd18042">
    <property type="entry name" value="DEXXQc_SETX"/>
    <property type="match status" value="1"/>
</dbReference>
<accession>A0A9W8AWZ9</accession>
<feature type="compositionally biased region" description="Basic and acidic residues" evidence="7">
    <location>
        <begin position="2423"/>
        <end position="2433"/>
    </location>
</feature>
<name>A0A9W8AWZ9_9FUNG</name>
<feature type="compositionally biased region" description="Polar residues" evidence="7">
    <location>
        <begin position="2501"/>
        <end position="2513"/>
    </location>
</feature>
<feature type="compositionally biased region" description="Polar residues" evidence="7">
    <location>
        <begin position="1281"/>
        <end position="1293"/>
    </location>
</feature>